<evidence type="ECO:0000256" key="7">
    <source>
        <dbReference type="ARBA" id="ARBA00023163"/>
    </source>
</evidence>
<dbReference type="PANTHER" id="PTHR19376:SF68">
    <property type="entry name" value="DNA-DIRECTED RNA POLYMERASE SUBUNIT BETA"/>
    <property type="match status" value="1"/>
</dbReference>
<feature type="domain" description="RNA polymerase Rpb1" evidence="9">
    <location>
        <begin position="10"/>
        <end position="171"/>
    </location>
</feature>
<evidence type="ECO:0000259" key="10">
    <source>
        <dbReference type="Pfam" id="PF04998"/>
    </source>
</evidence>
<geneLocation type="chloroplast" evidence="12"/>
<evidence type="ECO:0000256" key="5">
    <source>
        <dbReference type="ARBA" id="ARBA00022723"/>
    </source>
</evidence>
<feature type="binding site" evidence="8">
    <location>
        <position position="329"/>
    </location>
    <ligand>
        <name>Zn(2+)</name>
        <dbReference type="ChEBI" id="CHEBI:29105"/>
    </ligand>
</feature>
<keyword evidence="3 8" id="KW-0808">Transferase</keyword>
<protein>
    <recommendedName>
        <fullName evidence="8">DNA-directed RNA polymerase subunit beta''</fullName>
        <ecNumber evidence="8">2.7.7.6</ecNumber>
    </recommendedName>
    <alternativeName>
        <fullName evidence="8">PEP</fullName>
    </alternativeName>
    <alternativeName>
        <fullName evidence="8">Plastid-encoded RNA polymerase subunit beta''</fullName>
        <shortName evidence="8">RNA polymerase subunit beta''</shortName>
    </alternativeName>
</protein>
<evidence type="ECO:0000313" key="12">
    <source>
        <dbReference type="EMBL" id="ARK14517.1"/>
    </source>
</evidence>
<evidence type="ECO:0000256" key="1">
    <source>
        <dbReference type="ARBA" id="ARBA00022478"/>
    </source>
</evidence>
<accession>A0A1W6EGK3</accession>
<organism evidence="12">
    <name type="scientific">Sykidion marinum</name>
    <name type="common">Green alga</name>
    <name type="synonym">Pseudoneochloris marina</name>
    <dbReference type="NCBI Taxonomy" id="44573"/>
    <lineage>
        <taxon>Eukaryota</taxon>
        <taxon>Viridiplantae</taxon>
        <taxon>Chlorophyta</taxon>
        <taxon>core chlorophytes</taxon>
        <taxon>Ulvophyceae</taxon>
        <taxon>Sykidiales</taxon>
        <taxon>Sykidiacaeae</taxon>
        <taxon>Sykidion</taxon>
    </lineage>
</organism>
<dbReference type="RefSeq" id="YP_009367545.1">
    <property type="nucleotide sequence ID" value="NC_034710.1"/>
</dbReference>
<keyword evidence="6 8" id="KW-0862">Zinc</keyword>
<name>A0A1W6EGK3_SYKMA</name>
<sequence length="2518" mass="290143">MNNQNLVFRVSLLTKKKQKKQNKNVFSSSSATFIFNTTQRPTTFIMSSSHWSTIMSFSSGLRRQCQTQKTLSSSYLFLISNNTLNLFPITKTSVLKNDQDTFSTGLTKPMNENTQSIFFNRPFDKGRLKALIQWSINDFGEKKTVDLVEKFKSVGYAYATKAGISLSIDDLKIPPLKNQLLVHAEEKLDLTHQNVEKGYLTSIEYFVQVIDTWNKTSEQIKKEVIENFKATDVLNPVYMMAFSGARGNISQVRQLVGMRGLMADPQGKIIDFPIQSNFREGLTLTEYVISCYGARKGVVDTALRTATSGYLTRRLVDVAQHVIIRFYDCGTTRGVSLVELKSGTKTVLKLTNRLVGRVLAENIYSTKNKKIAKKNQEITTELALLIEKTKKSVLVRSPLTCKDKNYVCQLCYGWSLAHSRLVPSGEAVGIIAAQSIGEPGTQLTMRTFHTGGVFSGDVSDEIRAPFNGHIYFPTSIPGKLIRTTHGQIAFLTKQESYLILNSHLIGSSQKDSIEIQPAVKTSKTLKQKIQLPAYSLLFVKQNQFVFEQQVLAEAAAFLTTNNQSIESFQTVYSELSGEVRFQSSKRIQKIKDASNENKGKENVKTIFNPTTISQTGEFWILAAQKQTILKPINLFIRPGDFVNTNGFSFVYESINSNLKLEQKIKSNMFLNQEKQVNHLIETNKQKLICFSNFTRNLISQTKSDLLINHQIYFKNYNYFLCFDKQSTKQNRLNFLVKKHTLKNDFHLTQNQISAQFNLRKKTSNTLEFQSKNQSFSQIKSSFNKLIIDKTTPNLIKQTSFVSNYQTKTGGFGLRQYFFGSFHPTNKSKKYYNLKNLNSSNFNFDTLNKQFGKLTFKGPKVSSFIQTIPKSPSNTQRQRFLWFSKKQKLVSSLAINQTSQKDKAQANDLNEKGDSLIFLQPLTFHSNSINQTAIPSYLVNFSSLAFQRFENSNKLNGHLISRNQENLGWQSLNFFNQKLESTEVLNKKIIQPLIIGCLSKNFNDNDTLISQLNSSNLANLILTHFEFNENFNPLNKKGIKNPIHLKKITVQKFLIKFIFESFEQNFLNLNILKTTLFKPELIFCSFLKSMNLFLLVNEKILYHNDKLCLDSRFLQENIFETKQQKTYQIKQIDQTTSNFGSILIQQNLKGYDLKTSTIALSSLLLLNCVFFKTNQLKTTADQIHSGKKSTIKIVKFYNLTCSKNITTKFRYLLLDEKIATFKNFNKLKSTQTIVTLTNLIKQADQKNLQEAAFLKPELKNGLKLENFIDQLSQNHSNQQLKTTFTSQNQLKTKLFLPHLINNALSNDKLKQKLFNYLTFDTGYLTSQVFHSKVNFFSFIFNKKQHRLGKSQTMKNAFNEKFLLTTVSGWLFSVSNAFLAISSHNKLFFTGHKILNDLTFDNSITLTQYFPLSFKNLHYSEIQNLWNTIQPLNFESSAFSNSNWTKRIQQNFAYICYSSNAFYYQVEKPFLNSFDLNFKKFLTPSSSDGQLTKVLKQKSLMSSEFRSQDQNQYYDFQTLKNVLNFYFSNLSLSVSNPLQQNDQTNHEWIYPDKLIESNTGLPLKACNLNVLNYYLRLINFKTLKLPFVSVSYDQSMISYPTNYKDLFSLTCVDVMNPQQKLNRSISIQLENYQINRITRYKPKLNIQNIELLKTESDQLKIKLMSPKYQNFLIVQKATQYHLNKTSLKRFSNAKLLSLREKTGALIQTKNSNFKINFVTKKQQLNTSHFSNSSLFVTIKKKPNLFVLNKDAIKTKELKNKKVFSKTNLFSKQKFIYSSRNRHILNLRTQILATQLLTLKFSNFYEKYVQKTNSAIIKQNKQKVSQFLNFKVQKMPLISWTGFESNVRKANLQKQFSLIPSQNLNKISFNNEKLVNQKTNLQSFLEQKILFNFDQTDQKQGNFFSSKLDKYKQLHYENQNKLNKTSLSNWQKQTFKKRLFARSKCANQFDRQNNNNIFYYGFNFKTQHTKINHFNNYCLSLKKMITDGQLEKPIWSYSFVPEVKQLTLDKLKLNRSNSNFLLSKNATYCYLKPFSFDSDQIRLRQFGGSSLFILRNEFEKVEKVRMKQNSFDSTQKINLSWVTHKVFSTTKPSHLIQIHSKITDQTFHMLVNKFAVEQYLTSHIKTTSANLLTTYTKAQSSAKLMKLKTRSNQHLNRSPFTFELKKKNKQPFHQLNKSQLKFGLSLFKGEILFASNSFGSQLDFMYKKRCFSEIHFLTDSDLLTWDVSSLTHNSFLNQPLNQTKSSTLPSLNTKNNVFHVKLGQYLRYGAEILPGFGIPQSGQVFLLSKNEFVLRRAKPFLLASGGICNLNHGEFVNSQAPLLTLTYKSLKTEDIVQGIPKIEQLFEARENIQEESSLNHLVKTQFSSYKKLYPKKEAVRKSVEYIQQFIVNGIQNVYQSQGVNISDKHIEIIVKQMTSKVKITEPGSTGLLRGDIVYLDWIELVNRGLNGRKAQYEPLVLGITKASLEMEGFISAASFQETIKILSKSAILQKRDFLKGLKENVILGHLLPAGTGFELPF</sequence>
<gene>
    <name evidence="8 12" type="primary">rpoC2</name>
</gene>
<dbReference type="NCBIfam" id="TIGR02388">
    <property type="entry name" value="rpoC2_cyan"/>
    <property type="match status" value="1"/>
</dbReference>
<dbReference type="InterPro" id="IPR007066">
    <property type="entry name" value="RNA_pol_Rpb1_3"/>
</dbReference>
<dbReference type="InterPro" id="IPR038120">
    <property type="entry name" value="Rpb1_funnel_sf"/>
</dbReference>
<dbReference type="GO" id="GO:0003899">
    <property type="term" value="F:DNA-directed RNA polymerase activity"/>
    <property type="evidence" value="ECO:0007669"/>
    <property type="project" value="UniProtKB-UniRule"/>
</dbReference>
<dbReference type="Gene3D" id="1.10.1790.20">
    <property type="match status" value="1"/>
</dbReference>
<dbReference type="GeneID" id="32884253"/>
<evidence type="ECO:0000256" key="3">
    <source>
        <dbReference type="ARBA" id="ARBA00022679"/>
    </source>
</evidence>
<keyword evidence="5 8" id="KW-0479">Metal-binding</keyword>
<comment type="similarity">
    <text evidence="8">Belongs to the RNA polymerase beta' chain family. RpoC2 subfamily.</text>
</comment>
<feature type="domain" description="RNA polymerase Rpb1" evidence="11">
    <location>
        <begin position="203"/>
        <end position="278"/>
    </location>
</feature>
<feature type="binding site" evidence="8">
    <location>
        <position position="411"/>
    </location>
    <ligand>
        <name>Zn(2+)</name>
        <dbReference type="ChEBI" id="CHEBI:29105"/>
    </ligand>
</feature>
<dbReference type="EC" id="2.7.7.6" evidence="8"/>
<dbReference type="SUPFAM" id="SSF64484">
    <property type="entry name" value="beta and beta-prime subunits of DNA dependent RNA-polymerase"/>
    <property type="match status" value="2"/>
</dbReference>
<comment type="cofactor">
    <cofactor evidence="8">
        <name>Zn(2+)</name>
        <dbReference type="ChEBI" id="CHEBI:29105"/>
    </cofactor>
    <text evidence="8">Binds 1 Zn(2+) ion per subunit.</text>
</comment>
<dbReference type="EMBL" id="KY407657">
    <property type="protein sequence ID" value="ARK14517.1"/>
    <property type="molecule type" value="Genomic_DNA"/>
</dbReference>
<keyword evidence="7 8" id="KW-0804">Transcription</keyword>
<dbReference type="InterPro" id="IPR012756">
    <property type="entry name" value="DNA-dir_RpoC2_beta_pp"/>
</dbReference>
<evidence type="ECO:0000259" key="9">
    <source>
        <dbReference type="Pfam" id="PF04983"/>
    </source>
</evidence>
<dbReference type="InterPro" id="IPR007083">
    <property type="entry name" value="RNA_pol_Rpb1_4"/>
</dbReference>
<dbReference type="InterPro" id="IPR045867">
    <property type="entry name" value="DNA-dir_RpoC_beta_prime"/>
</dbReference>
<dbReference type="GO" id="GO:0009507">
    <property type="term" value="C:chloroplast"/>
    <property type="evidence" value="ECO:0007669"/>
    <property type="project" value="UniProtKB-SubCell"/>
</dbReference>
<dbReference type="GO" id="GO:0003677">
    <property type="term" value="F:DNA binding"/>
    <property type="evidence" value="ECO:0007669"/>
    <property type="project" value="UniProtKB-UniRule"/>
</dbReference>
<dbReference type="GO" id="GO:0000428">
    <property type="term" value="C:DNA-directed RNA polymerase complex"/>
    <property type="evidence" value="ECO:0007669"/>
    <property type="project" value="UniProtKB-KW"/>
</dbReference>
<keyword evidence="2 12" id="KW-0934">Plastid</keyword>
<dbReference type="Gene3D" id="1.10.150.390">
    <property type="match status" value="1"/>
</dbReference>
<dbReference type="GO" id="GO:0008270">
    <property type="term" value="F:zinc ion binding"/>
    <property type="evidence" value="ECO:0007669"/>
    <property type="project" value="UniProtKB-UniRule"/>
</dbReference>
<comment type="subcellular location">
    <subcellularLocation>
        <location evidence="8">Plastid</location>
        <location evidence="8">Chloroplast</location>
    </subcellularLocation>
</comment>
<evidence type="ECO:0000256" key="6">
    <source>
        <dbReference type="ARBA" id="ARBA00022833"/>
    </source>
</evidence>
<keyword evidence="4 8" id="KW-0548">Nucleotidyltransferase</keyword>
<dbReference type="Gene3D" id="1.10.132.30">
    <property type="match status" value="1"/>
</dbReference>
<dbReference type="Gene3D" id="1.10.274.100">
    <property type="entry name" value="RNA polymerase Rpb1, domain 3"/>
    <property type="match status" value="1"/>
</dbReference>
<keyword evidence="12" id="KW-0150">Chloroplast</keyword>
<evidence type="ECO:0000259" key="11">
    <source>
        <dbReference type="Pfam" id="PF05000"/>
    </source>
</evidence>
<dbReference type="Pfam" id="PF04983">
    <property type="entry name" value="RNA_pol_Rpb1_3"/>
    <property type="match status" value="1"/>
</dbReference>
<comment type="catalytic activity">
    <reaction evidence="8">
        <text>RNA(n) + a ribonucleoside 5'-triphosphate = RNA(n+1) + diphosphate</text>
        <dbReference type="Rhea" id="RHEA:21248"/>
        <dbReference type="Rhea" id="RHEA-COMP:14527"/>
        <dbReference type="Rhea" id="RHEA-COMP:17342"/>
        <dbReference type="ChEBI" id="CHEBI:33019"/>
        <dbReference type="ChEBI" id="CHEBI:61557"/>
        <dbReference type="ChEBI" id="CHEBI:140395"/>
        <dbReference type="EC" id="2.7.7.6"/>
    </reaction>
</comment>
<proteinExistence type="inferred from homology"/>
<dbReference type="CDD" id="cd02655">
    <property type="entry name" value="RNAP_beta'_C"/>
    <property type="match status" value="1"/>
</dbReference>
<evidence type="ECO:0000256" key="8">
    <source>
        <dbReference type="HAMAP-Rule" id="MF_01324"/>
    </source>
</evidence>
<comment type="subunit">
    <text evidence="8">In plastids the minimal PEP RNA polymerase catalytic core is composed of four subunits: alpha, beta, beta', and beta''. When a (nuclear-encoded) sigma factor is associated with the core the holoenzyme is formed, which can initiate transcription.</text>
</comment>
<dbReference type="Pfam" id="PF05000">
    <property type="entry name" value="RNA_pol_Rpb1_4"/>
    <property type="match status" value="1"/>
</dbReference>
<keyword evidence="1 8" id="KW-0240">DNA-directed RNA polymerase</keyword>
<dbReference type="GO" id="GO:0006351">
    <property type="term" value="P:DNA-templated transcription"/>
    <property type="evidence" value="ECO:0007669"/>
    <property type="project" value="UniProtKB-UniRule"/>
</dbReference>
<dbReference type="InterPro" id="IPR007081">
    <property type="entry name" value="RNA_pol_Rpb1_5"/>
</dbReference>
<evidence type="ECO:0000256" key="4">
    <source>
        <dbReference type="ARBA" id="ARBA00022695"/>
    </source>
</evidence>
<reference evidence="12" key="1">
    <citation type="journal article" date="2017" name="Sci. Rep.">
        <title>Divergent copies of the large inverted repeat in the chloroplast genomes of ulvophycean green algae.</title>
        <authorList>
            <person name="Turmel M."/>
            <person name="Otis C."/>
            <person name="Lemieux C."/>
        </authorList>
    </citation>
    <scope>NUCLEOTIDE SEQUENCE</scope>
</reference>
<feature type="domain" description="RNA polymerase Rpb1" evidence="10">
    <location>
        <begin position="281"/>
        <end position="764"/>
    </location>
</feature>
<feature type="binding site" evidence="8">
    <location>
        <position position="401"/>
    </location>
    <ligand>
        <name>Zn(2+)</name>
        <dbReference type="ChEBI" id="CHEBI:29105"/>
    </ligand>
</feature>
<feature type="binding site" evidence="8">
    <location>
        <position position="408"/>
    </location>
    <ligand>
        <name>Zn(2+)</name>
        <dbReference type="ChEBI" id="CHEBI:29105"/>
    </ligand>
</feature>
<dbReference type="PANTHER" id="PTHR19376">
    <property type="entry name" value="DNA-DIRECTED RNA POLYMERASE"/>
    <property type="match status" value="1"/>
</dbReference>
<evidence type="ECO:0000256" key="2">
    <source>
        <dbReference type="ARBA" id="ARBA00022640"/>
    </source>
</evidence>
<comment type="function">
    <text evidence="8">DNA-dependent RNA polymerase catalyzes the transcription of DNA into RNA using the four ribonucleoside triphosphates as substrates.</text>
</comment>
<dbReference type="InterPro" id="IPR042102">
    <property type="entry name" value="RNA_pol_Rpb1_3_sf"/>
</dbReference>
<dbReference type="HAMAP" id="MF_01324">
    <property type="entry name" value="RNApol_bact_RpoC2"/>
    <property type="match status" value="1"/>
</dbReference>
<dbReference type="Pfam" id="PF04998">
    <property type="entry name" value="RNA_pol_Rpb1_5"/>
    <property type="match status" value="2"/>
</dbReference>
<feature type="domain" description="RNA polymerase Rpb1" evidence="10">
    <location>
        <begin position="2379"/>
        <end position="2429"/>
    </location>
</feature>